<evidence type="ECO:0000256" key="2">
    <source>
        <dbReference type="ARBA" id="ARBA00022723"/>
    </source>
</evidence>
<gene>
    <name evidence="7" type="ORF">GCM10007933_41890</name>
</gene>
<keyword evidence="3 4" id="KW-0408">Iron</keyword>
<keyword evidence="2 4" id="KW-0479">Metal-binding</keyword>
<comment type="caution">
    <text evidence="7">The sequence shown here is derived from an EMBL/GenBank/DDBJ whole genome shotgun (WGS) entry which is preliminary data.</text>
</comment>
<evidence type="ECO:0000256" key="4">
    <source>
        <dbReference type="PROSITE-ProRule" id="PRU00433"/>
    </source>
</evidence>
<dbReference type="Proteomes" id="UP001157167">
    <property type="component" value="Unassembled WGS sequence"/>
</dbReference>
<dbReference type="SUPFAM" id="SSF117074">
    <property type="entry name" value="Hypothetical protein PA1324"/>
    <property type="match status" value="1"/>
</dbReference>
<evidence type="ECO:0000313" key="7">
    <source>
        <dbReference type="EMBL" id="GLT24696.1"/>
    </source>
</evidence>
<feature type="chain" id="PRO_5046422730" description="Cytochrome c domain-containing protein" evidence="5">
    <location>
        <begin position="27"/>
        <end position="406"/>
    </location>
</feature>
<dbReference type="PROSITE" id="PS51257">
    <property type="entry name" value="PROKAR_LIPOPROTEIN"/>
    <property type="match status" value="1"/>
</dbReference>
<evidence type="ECO:0000313" key="8">
    <source>
        <dbReference type="Proteomes" id="UP001157167"/>
    </source>
</evidence>
<name>A0ABQ6FHG6_9RHOO</name>
<evidence type="ECO:0000256" key="1">
    <source>
        <dbReference type="ARBA" id="ARBA00022617"/>
    </source>
</evidence>
<keyword evidence="1 4" id="KW-0349">Heme</keyword>
<accession>A0ABQ6FHG6</accession>
<evidence type="ECO:0000256" key="5">
    <source>
        <dbReference type="SAM" id="SignalP"/>
    </source>
</evidence>
<dbReference type="Pfam" id="PF13442">
    <property type="entry name" value="Cytochrome_CBB3"/>
    <property type="match status" value="1"/>
</dbReference>
<organism evidence="7 8">
    <name type="scientific">Zoogloea oryzae</name>
    <dbReference type="NCBI Taxonomy" id="310767"/>
    <lineage>
        <taxon>Bacteria</taxon>
        <taxon>Pseudomonadati</taxon>
        <taxon>Pseudomonadota</taxon>
        <taxon>Betaproteobacteria</taxon>
        <taxon>Rhodocyclales</taxon>
        <taxon>Zoogloeaceae</taxon>
        <taxon>Zoogloea</taxon>
    </lineage>
</organism>
<sequence>MQIRASFARFSWAGILAGTLATALTACGGGGGGGSSSTTAAPASVSLSGTAVDGYLKEASVFLDVNGNGLADSGEPTTTTDDSGRYRLDASTVSAPIAGMRVIVTGGIDTDTGYAFAGRLSARAEGATSGQLVSPLTSLIDALVAQGLSLDAARARVASALGLSVADLATDPLTVLASQPALYTRQLALQRAVQLLASANAGSTETAYAAQERMLRAVAGVVAAQSGSATVGELVARVSASQSASARALADAVEASVDAALRSPGGQASAKAVVKAMDQLRSEMEGSRDFDLTRAAARLDERNQLAAYSQLAGSGSKSDAINTLTRRAGTTTTVTQPASTAGRLLASNCFQCHGTGGVGGFERIRGSDAAEVKEYLGKSARGDIMAAHAQGYTSAQLDAIIAYLKQ</sequence>
<dbReference type="RefSeq" id="WP_284189880.1">
    <property type="nucleotide sequence ID" value="NZ_BSPX01000130.1"/>
</dbReference>
<feature type="signal peptide" evidence="5">
    <location>
        <begin position="1"/>
        <end position="26"/>
    </location>
</feature>
<dbReference type="EMBL" id="BSPX01000130">
    <property type="protein sequence ID" value="GLT24696.1"/>
    <property type="molecule type" value="Genomic_DNA"/>
</dbReference>
<reference evidence="8" key="1">
    <citation type="journal article" date="2019" name="Int. J. Syst. Evol. Microbiol.">
        <title>The Global Catalogue of Microorganisms (GCM) 10K type strain sequencing project: providing services to taxonomists for standard genome sequencing and annotation.</title>
        <authorList>
            <consortium name="The Broad Institute Genomics Platform"/>
            <consortium name="The Broad Institute Genome Sequencing Center for Infectious Disease"/>
            <person name="Wu L."/>
            <person name="Ma J."/>
        </authorList>
    </citation>
    <scope>NUCLEOTIDE SEQUENCE [LARGE SCALE GENOMIC DNA]</scope>
    <source>
        <strain evidence="8">NBRC 102407</strain>
    </source>
</reference>
<keyword evidence="5" id="KW-0732">Signal</keyword>
<protein>
    <recommendedName>
        <fullName evidence="6">Cytochrome c domain-containing protein</fullName>
    </recommendedName>
</protein>
<dbReference type="Gene3D" id="1.10.760.10">
    <property type="entry name" value="Cytochrome c-like domain"/>
    <property type="match status" value="1"/>
</dbReference>
<feature type="domain" description="Cytochrome c" evidence="6">
    <location>
        <begin position="337"/>
        <end position="406"/>
    </location>
</feature>
<evidence type="ECO:0000259" key="6">
    <source>
        <dbReference type="PROSITE" id="PS51007"/>
    </source>
</evidence>
<proteinExistence type="predicted"/>
<dbReference type="InterPro" id="IPR009056">
    <property type="entry name" value="Cyt_c-like_dom"/>
</dbReference>
<keyword evidence="8" id="KW-1185">Reference proteome</keyword>
<dbReference type="PROSITE" id="PS51007">
    <property type="entry name" value="CYTC"/>
    <property type="match status" value="1"/>
</dbReference>
<dbReference type="InterPro" id="IPR036909">
    <property type="entry name" value="Cyt_c-like_dom_sf"/>
</dbReference>
<dbReference type="SUPFAM" id="SSF46626">
    <property type="entry name" value="Cytochrome c"/>
    <property type="match status" value="1"/>
</dbReference>
<evidence type="ECO:0000256" key="3">
    <source>
        <dbReference type="ARBA" id="ARBA00023004"/>
    </source>
</evidence>